<dbReference type="Proteomes" id="UP001501556">
    <property type="component" value="Unassembled WGS sequence"/>
</dbReference>
<evidence type="ECO:0000313" key="3">
    <source>
        <dbReference type="EMBL" id="GAA3965894.1"/>
    </source>
</evidence>
<dbReference type="Gene3D" id="3.10.450.360">
    <property type="match status" value="1"/>
</dbReference>
<accession>A0ABP7PK43</accession>
<feature type="signal peptide" evidence="1">
    <location>
        <begin position="1"/>
        <end position="20"/>
    </location>
</feature>
<gene>
    <name evidence="3" type="ORF">GCM10022407_10340</name>
</gene>
<feature type="domain" description="Putative beta-lactamase-inhibitor-like PepSY-like" evidence="2">
    <location>
        <begin position="19"/>
        <end position="60"/>
    </location>
</feature>
<dbReference type="SUPFAM" id="SSF160574">
    <property type="entry name" value="BT0923-like"/>
    <property type="match status" value="1"/>
</dbReference>
<dbReference type="RefSeq" id="WP_345121735.1">
    <property type="nucleotide sequence ID" value="NZ_BAABDI010000004.1"/>
</dbReference>
<evidence type="ECO:0000259" key="2">
    <source>
        <dbReference type="Pfam" id="PF11396"/>
    </source>
</evidence>
<name>A0ABP7PK43_9BACT</name>
<reference evidence="4" key="1">
    <citation type="journal article" date="2019" name="Int. J. Syst. Evol. Microbiol.">
        <title>The Global Catalogue of Microorganisms (GCM) 10K type strain sequencing project: providing services to taxonomists for standard genome sequencing and annotation.</title>
        <authorList>
            <consortium name="The Broad Institute Genomics Platform"/>
            <consortium name="The Broad Institute Genome Sequencing Center for Infectious Disease"/>
            <person name="Wu L."/>
            <person name="Ma J."/>
        </authorList>
    </citation>
    <scope>NUCLEOTIDE SEQUENCE [LARGE SCALE GENOMIC DNA]</scope>
    <source>
        <strain evidence="4">JCM 17217</strain>
    </source>
</reference>
<feature type="chain" id="PRO_5045865637" description="Putative beta-lactamase-inhibitor-like PepSY-like domain-containing protein" evidence="1">
    <location>
        <begin position="21"/>
        <end position="145"/>
    </location>
</feature>
<organism evidence="3 4">
    <name type="scientific">Hymenobacter antarcticus</name>
    <dbReference type="NCBI Taxonomy" id="486270"/>
    <lineage>
        <taxon>Bacteria</taxon>
        <taxon>Pseudomonadati</taxon>
        <taxon>Bacteroidota</taxon>
        <taxon>Cytophagia</taxon>
        <taxon>Cytophagales</taxon>
        <taxon>Hymenobacteraceae</taxon>
        <taxon>Hymenobacter</taxon>
    </lineage>
</organism>
<dbReference type="InterPro" id="IPR021533">
    <property type="entry name" value="PepSY-like"/>
</dbReference>
<keyword evidence="4" id="KW-1185">Reference proteome</keyword>
<keyword evidence="1" id="KW-0732">Signal</keyword>
<feature type="domain" description="Putative beta-lactamase-inhibitor-like PepSY-like" evidence="2">
    <location>
        <begin position="77"/>
        <end position="137"/>
    </location>
</feature>
<protein>
    <recommendedName>
        <fullName evidence="2">Putative beta-lactamase-inhibitor-like PepSY-like domain-containing protein</fullName>
    </recommendedName>
</protein>
<proteinExistence type="predicted"/>
<evidence type="ECO:0000256" key="1">
    <source>
        <dbReference type="SAM" id="SignalP"/>
    </source>
</evidence>
<sequence length="145" mass="15368">MKTTFLTLVAALLLAGAAHAQKVKVAQVPAAAVATFNQTFPTVKTVQWEKEDADFEAGFTLGKTEMSAVITAAGVLKETETEMKVSQLPAQVQKALATNYKAYKIIEAAKIVTAATGSTTYEAEVGQGGKKRDVLFNADGTEVKK</sequence>
<evidence type="ECO:0000313" key="4">
    <source>
        <dbReference type="Proteomes" id="UP001501556"/>
    </source>
</evidence>
<dbReference type="Pfam" id="PF11396">
    <property type="entry name" value="PepSY_like"/>
    <property type="match status" value="2"/>
</dbReference>
<comment type="caution">
    <text evidence="3">The sequence shown here is derived from an EMBL/GenBank/DDBJ whole genome shotgun (WGS) entry which is preliminary data.</text>
</comment>
<dbReference type="EMBL" id="BAABDI010000004">
    <property type="protein sequence ID" value="GAA3965894.1"/>
    <property type="molecule type" value="Genomic_DNA"/>
</dbReference>